<evidence type="ECO:0000256" key="1">
    <source>
        <dbReference type="SAM" id="MobiDB-lite"/>
    </source>
</evidence>
<name>A0A174ZVJ8_9FIRM</name>
<dbReference type="EMBL" id="CZBY01000013">
    <property type="protein sequence ID" value="CUQ88086.1"/>
    <property type="molecule type" value="Genomic_DNA"/>
</dbReference>
<feature type="chain" id="PRO_5008039113" evidence="3">
    <location>
        <begin position="35"/>
        <end position="1452"/>
    </location>
</feature>
<dbReference type="STRING" id="39492.ERS852540_01643"/>
<feature type="transmembrane region" description="Helical" evidence="2">
    <location>
        <begin position="1426"/>
        <end position="1446"/>
    </location>
</feature>
<dbReference type="OrthoDB" id="411361at2"/>
<evidence type="ECO:0000313" key="5">
    <source>
        <dbReference type="Proteomes" id="UP000095662"/>
    </source>
</evidence>
<keyword evidence="2" id="KW-0812">Transmembrane</keyword>
<keyword evidence="3" id="KW-0732">Signal</keyword>
<dbReference type="SUPFAM" id="SSF48239">
    <property type="entry name" value="Terpenoid cyclases/Protein prenyltransferases"/>
    <property type="match status" value="1"/>
</dbReference>
<proteinExistence type="predicted"/>
<sequence length="1452" mass="155763">MTNVKKFTAKVTALLLALSLALLSVPQVSFTVFADDDLGSVRVIVENTTFTEAVSGGNAPAWTGTKVDKWVSLDKTSSAMTCIKDAIESSGFTQQGADDGYISEIAGLAAFDGGSMSGWMGTLNDWFTNEGLTAYTVANGKLASGDEIRMQYTMDWGADLGNDWSGTDTSLKAISSDYGTLSPEFSAKTYNYTLTVPFGTKSINFRPTALNKNFKTVSKIGDKTLSLTKPTEIKDGDVITVTVGEGATASTYKVTIKEGTRPAARFDSFALSAFSLDGWDNDAFDPEKLEYDVKIKSYSTSSFYINSGTKFNKDLLKCYAVYTDINGVAQRNEIKSGSFNSISNIPFGLTKLILELCYIDDESIKTQYVFNITRPYDYTAEIAGTSGITLVPAGRELYATKYNGFAEGTVFRNDENGNVTDTTGTNAECHSYTAYVLGGTDGVALTLKGKTANVHFRAKADGEYTELKSGETTPAYSFGKDGTVTVSIDVVSDGDYLTDKFDDADKITSYKIKLVKADVSINNVHFTELKSEHGDMYPAFDPSLLSYNIVIANDAEFPTVYFKVADGCTVKIGNDAATADENGVYSLVTKSANTTVTVTDGTLSESYTVKATKRSKYDVPDKVVDYLCVNSQYTNVSYGVGPEQTLAGTIKSLGNFGGYITYYYENPVTDDPSNPYGLDFYAYGNSFVSGGSAAESGQVYVSEDGKTWYALAGSEHFEDTTITDYEVTYKKTADGKTSWTDNQGNSNDGSKQTGRWVSPSVYYMNDLAKGDTVTLRGVVIPSVQGSIQGDSSTASFVGTTRFGYVDYFKNGTIGTNVNAYSENAESNGFDLKWAVDENGNPVTFKNGVHYIKIQTASNIWAGVFNEKSTEVSYVVRTTANEQEVGTTALPGKIVLTDANGKTIKEITPDDNGVYEISTGIEESVNVSVSGADDDNIYINNQRVASGTEAKIALDRSEIKVVRIIVQNGEKQPVYAYLKLVPDDVKAAEQVEELIDAIGNVTLDSYDDITAARTAYDKLSDNAKTLVGNYETLTAAEEALAKAEADVISNAMKAIDAIGKVTADSKGNIDSAKDAYSAVPERLRDKITNSDTLDKAIKRFAVIDTIKQAGTKSNDHFSTVLGTLADNNIYPVQSIGGEWSVIALARAGKLSADKAAKYYSELCEAVKANGSDRLSDRKPTENARVIIALSSLGKNSADIAGYNLLSGLDDMDYITSQGINAVIFSLIAFDTTDYSAKTHDELIAYIVDNMTGKGWALAGDAADVDLTAMAIQALAPYAADEKVNAAIDSGLEFLAESLDENARYANGSESTSQVIIALAALGIDPLTDSRFIVDGITLIDALESYATENGYSHTLGGEENYMATEQAALALTAYELSKDGTSLYEMSAKAEPTKPEKPDTPAQPGDSVKPGECSGKPEDKNDPINPGTGVLVTGGMAVLISGAVMLISKKKRK</sequence>
<reference evidence="4 5" key="1">
    <citation type="submission" date="2015-09" db="EMBL/GenBank/DDBJ databases">
        <authorList>
            <consortium name="Pathogen Informatics"/>
        </authorList>
    </citation>
    <scope>NUCLEOTIDE SEQUENCE [LARGE SCALE GENOMIC DNA]</scope>
    <source>
        <strain evidence="4 5">2789STDY5834928</strain>
    </source>
</reference>
<evidence type="ECO:0000256" key="2">
    <source>
        <dbReference type="SAM" id="Phobius"/>
    </source>
</evidence>
<evidence type="ECO:0000256" key="3">
    <source>
        <dbReference type="SAM" id="SignalP"/>
    </source>
</evidence>
<gene>
    <name evidence="4" type="ORF">ERS852540_01643</name>
</gene>
<feature type="signal peptide" evidence="3">
    <location>
        <begin position="1"/>
        <end position="34"/>
    </location>
</feature>
<evidence type="ECO:0000313" key="4">
    <source>
        <dbReference type="EMBL" id="CUQ88086.1"/>
    </source>
</evidence>
<dbReference type="Proteomes" id="UP000095662">
    <property type="component" value="Unassembled WGS sequence"/>
</dbReference>
<keyword evidence="2" id="KW-1133">Transmembrane helix</keyword>
<keyword evidence="2" id="KW-0472">Membrane</keyword>
<dbReference type="InterPro" id="IPR008930">
    <property type="entry name" value="Terpenoid_cyclase/PrenylTrfase"/>
</dbReference>
<accession>A0A174ZVJ8</accession>
<dbReference type="Gene3D" id="1.50.10.20">
    <property type="match status" value="1"/>
</dbReference>
<organism evidence="4 5">
    <name type="scientific">[Eubacterium] siraeum</name>
    <dbReference type="NCBI Taxonomy" id="39492"/>
    <lineage>
        <taxon>Bacteria</taxon>
        <taxon>Bacillati</taxon>
        <taxon>Bacillota</taxon>
        <taxon>Clostridia</taxon>
        <taxon>Eubacteriales</taxon>
        <taxon>Oscillospiraceae</taxon>
        <taxon>Oscillospiraceae incertae sedis</taxon>
    </lineage>
</organism>
<protein>
    <submittedName>
        <fullName evidence="4">Cadherin-like beta sandwich domain</fullName>
    </submittedName>
</protein>
<feature type="region of interest" description="Disordered" evidence="1">
    <location>
        <begin position="1387"/>
        <end position="1427"/>
    </location>
</feature>